<feature type="chain" id="PRO_5019738139" description="Trimeric autotransporter adhesin" evidence="1">
    <location>
        <begin position="21"/>
        <end position="404"/>
    </location>
</feature>
<comment type="caution">
    <text evidence="2">The sequence shown here is derived from an EMBL/GenBank/DDBJ whole genome shotgun (WGS) entry which is preliminary data.</text>
</comment>
<protein>
    <recommendedName>
        <fullName evidence="4">Trimeric autotransporter adhesin</fullName>
    </recommendedName>
</protein>
<feature type="signal peptide" evidence="1">
    <location>
        <begin position="1"/>
        <end position="20"/>
    </location>
</feature>
<evidence type="ECO:0000256" key="1">
    <source>
        <dbReference type="SAM" id="SignalP"/>
    </source>
</evidence>
<dbReference type="EMBL" id="RBXB01000001">
    <property type="protein sequence ID" value="RKT00963.1"/>
    <property type="molecule type" value="Genomic_DNA"/>
</dbReference>
<dbReference type="Proteomes" id="UP000272428">
    <property type="component" value="Unassembled WGS sequence"/>
</dbReference>
<evidence type="ECO:0000313" key="3">
    <source>
        <dbReference type="Proteomes" id="UP000272428"/>
    </source>
</evidence>
<dbReference type="RefSeq" id="WP_121459914.1">
    <property type="nucleotide sequence ID" value="NZ_RBXB01000001.1"/>
</dbReference>
<evidence type="ECO:0000313" key="2">
    <source>
        <dbReference type="EMBL" id="RKT00963.1"/>
    </source>
</evidence>
<name>A0A495SL75_9FLAO</name>
<keyword evidence="3" id="KW-1185">Reference proteome</keyword>
<keyword evidence="1" id="KW-0732">Signal</keyword>
<gene>
    <name evidence="2" type="ORF">BCF58_0174</name>
</gene>
<proteinExistence type="predicted"/>
<dbReference type="AlphaFoldDB" id="A0A495SL75"/>
<organism evidence="2 3">
    <name type="scientific">Chryseobacterium defluvii</name>
    <dbReference type="NCBI Taxonomy" id="160396"/>
    <lineage>
        <taxon>Bacteria</taxon>
        <taxon>Pseudomonadati</taxon>
        <taxon>Bacteroidota</taxon>
        <taxon>Flavobacteriia</taxon>
        <taxon>Flavobacteriales</taxon>
        <taxon>Weeksellaceae</taxon>
        <taxon>Chryseobacterium group</taxon>
        <taxon>Chryseobacterium</taxon>
    </lineage>
</organism>
<evidence type="ECO:0008006" key="4">
    <source>
        <dbReference type="Google" id="ProtNLM"/>
    </source>
</evidence>
<sequence length="404" mass="40661">MKNRLLTLAVVSSTAFLANAQVGINTNQPAATLDVVGFPANITKADGMIAPRLTGDQLRAKSAVYTASQTGAMVYVTVADSAPAGQTINVTVPGYYYFNGTLWVRNDVGWRTSGNTDAEIGTVAETLGNAPASTNYLGTKGVGDDLVIVTANQTHAVLDINGSLKGGNSNTVAPFASLSWGSNNTISNAASSSIALGRNNTVSASAANFPGVAVGANNNATNGAKLIGNGNSGDNSSAYVLGNNNTITSPAGGFAVGNGNTTNGFVFGTGNTVTSGNYAFGNNNNVTGTANAMVFGSGTTNSVANQTVYGNGAHVFSGQGAVGSAITDVGINMVPNTTNVADLEVSKGILLKPNSGAGVPSLTCDSSNAGTLIYWLNTSTGVGNFYGCRQLSTTPSVTFGWSSL</sequence>
<dbReference type="OrthoDB" id="1255557at2"/>
<reference evidence="2 3" key="1">
    <citation type="submission" date="2018-10" db="EMBL/GenBank/DDBJ databases">
        <title>Genomic Encyclopedia of Archaeal and Bacterial Type Strains, Phase II (KMG-II): from individual species to whole genera.</title>
        <authorList>
            <person name="Goeker M."/>
        </authorList>
    </citation>
    <scope>NUCLEOTIDE SEQUENCE [LARGE SCALE GENOMIC DNA]</scope>
    <source>
        <strain evidence="2 3">DSM 14219</strain>
    </source>
</reference>
<accession>A0A495SL75</accession>